<proteinExistence type="predicted"/>
<evidence type="ECO:0000259" key="1">
    <source>
        <dbReference type="Pfam" id="PF01850"/>
    </source>
</evidence>
<dbReference type="EMBL" id="OBMI01000003">
    <property type="protein sequence ID" value="SOB88032.1"/>
    <property type="molecule type" value="Genomic_DNA"/>
</dbReference>
<accession>A0A285R6N3</accession>
<gene>
    <name evidence="2" type="ORF">SAMN06297144_3170</name>
</gene>
<organism evidence="2 3">
    <name type="scientific">Sphingomonas guangdongensis</name>
    <dbReference type="NCBI Taxonomy" id="1141890"/>
    <lineage>
        <taxon>Bacteria</taxon>
        <taxon>Pseudomonadati</taxon>
        <taxon>Pseudomonadota</taxon>
        <taxon>Alphaproteobacteria</taxon>
        <taxon>Sphingomonadales</taxon>
        <taxon>Sphingomonadaceae</taxon>
        <taxon>Sphingomonas</taxon>
    </lineage>
</organism>
<sequence>MSRVAFDTNVLAYIAGVDRHPDDAAKIDASRALLSQLRGRASLIAPVQVLGELYVVLNRSGASREEARETVLRMTRAFGTADSNSSAFLSALDLSSAHQLQLWDALILNAAAEAGCALLLSEDMSSGFAWRGTVVINPFAASLDERLSRLIA</sequence>
<reference evidence="2 3" key="1">
    <citation type="submission" date="2017-07" db="EMBL/GenBank/DDBJ databases">
        <authorList>
            <person name="Sun Z.S."/>
            <person name="Albrecht U."/>
            <person name="Echele G."/>
            <person name="Lee C.C."/>
        </authorList>
    </citation>
    <scope>NUCLEOTIDE SEQUENCE [LARGE SCALE GENOMIC DNA]</scope>
    <source>
        <strain evidence="2 3">CGMCC 1.12672</strain>
    </source>
</reference>
<dbReference type="Proteomes" id="UP000219494">
    <property type="component" value="Unassembled WGS sequence"/>
</dbReference>
<keyword evidence="3" id="KW-1185">Reference proteome</keyword>
<dbReference type="SUPFAM" id="SSF88723">
    <property type="entry name" value="PIN domain-like"/>
    <property type="match status" value="1"/>
</dbReference>
<dbReference type="OrthoDB" id="163436at2"/>
<dbReference type="Gene3D" id="3.40.50.1010">
    <property type="entry name" value="5'-nuclease"/>
    <property type="match status" value="1"/>
</dbReference>
<dbReference type="Pfam" id="PF01850">
    <property type="entry name" value="PIN"/>
    <property type="match status" value="1"/>
</dbReference>
<dbReference type="InterPro" id="IPR002716">
    <property type="entry name" value="PIN_dom"/>
</dbReference>
<dbReference type="InterPro" id="IPR029060">
    <property type="entry name" value="PIN-like_dom_sf"/>
</dbReference>
<name>A0A285R6N3_9SPHN</name>
<protein>
    <submittedName>
        <fullName evidence="2">Predicted nucleic acid-binding protein, contains PIN domain</fullName>
    </submittedName>
</protein>
<dbReference type="CDD" id="cd18692">
    <property type="entry name" value="PIN_VapC-like"/>
    <property type="match status" value="1"/>
</dbReference>
<evidence type="ECO:0000313" key="2">
    <source>
        <dbReference type="EMBL" id="SOB88032.1"/>
    </source>
</evidence>
<evidence type="ECO:0000313" key="3">
    <source>
        <dbReference type="Proteomes" id="UP000219494"/>
    </source>
</evidence>
<dbReference type="AlphaFoldDB" id="A0A285R6N3"/>
<feature type="domain" description="PIN" evidence="1">
    <location>
        <begin position="6"/>
        <end position="123"/>
    </location>
</feature>
<dbReference type="RefSeq" id="WP_097064861.1">
    <property type="nucleotide sequence ID" value="NZ_OBMI01000003.1"/>
</dbReference>